<evidence type="ECO:0000313" key="3">
    <source>
        <dbReference type="EMBL" id="TCO11809.1"/>
    </source>
</evidence>
<dbReference type="PANTHER" id="PTHR47755:SF1">
    <property type="entry name" value="CELL DIVISION PROTEIN FTSX"/>
    <property type="match status" value="1"/>
</dbReference>
<dbReference type="InterPro" id="IPR004513">
    <property type="entry name" value="FtsX"/>
</dbReference>
<evidence type="ECO:0000313" key="4">
    <source>
        <dbReference type="Proteomes" id="UP000294881"/>
    </source>
</evidence>
<keyword evidence="2" id="KW-0812">Transmembrane</keyword>
<reference evidence="3 4" key="1">
    <citation type="submission" date="2019-03" db="EMBL/GenBank/DDBJ databases">
        <title>Genomic Encyclopedia of Type Strains, Phase IV (KMG-IV): sequencing the most valuable type-strain genomes for metagenomic binning, comparative biology and taxonomic classification.</title>
        <authorList>
            <person name="Goeker M."/>
        </authorList>
    </citation>
    <scope>NUCLEOTIDE SEQUENCE [LARGE SCALE GENOMIC DNA]</scope>
    <source>
        <strain evidence="3 4">DSM 22958</strain>
    </source>
</reference>
<protein>
    <submittedName>
        <fullName evidence="3">Cell division transport system permease protein</fullName>
    </submittedName>
</protein>
<feature type="region of interest" description="Disordered" evidence="1">
    <location>
        <begin position="1"/>
        <end position="26"/>
    </location>
</feature>
<dbReference type="Proteomes" id="UP000294881">
    <property type="component" value="Unassembled WGS sequence"/>
</dbReference>
<dbReference type="RefSeq" id="WP_245514399.1">
    <property type="nucleotide sequence ID" value="NZ_JBHUNN010000002.1"/>
</dbReference>
<keyword evidence="3" id="KW-0131">Cell cycle</keyword>
<keyword evidence="4" id="KW-1185">Reference proteome</keyword>
<name>A0A4R2GQ11_9HYPH</name>
<feature type="transmembrane region" description="Helical" evidence="2">
    <location>
        <begin position="293"/>
        <end position="313"/>
    </location>
</feature>
<evidence type="ECO:0000256" key="1">
    <source>
        <dbReference type="SAM" id="MobiDB-lite"/>
    </source>
</evidence>
<feature type="transmembrane region" description="Helical" evidence="2">
    <location>
        <begin position="244"/>
        <end position="273"/>
    </location>
</feature>
<keyword evidence="2" id="KW-0472">Membrane</keyword>
<dbReference type="EMBL" id="SLWL01000011">
    <property type="protein sequence ID" value="TCO11809.1"/>
    <property type="molecule type" value="Genomic_DNA"/>
</dbReference>
<comment type="caution">
    <text evidence="3">The sequence shown here is derived from an EMBL/GenBank/DDBJ whole genome shotgun (WGS) entry which is preliminary data.</text>
</comment>
<organism evidence="3 4">
    <name type="scientific">Camelimonas lactis</name>
    <dbReference type="NCBI Taxonomy" id="659006"/>
    <lineage>
        <taxon>Bacteria</taxon>
        <taxon>Pseudomonadati</taxon>
        <taxon>Pseudomonadota</taxon>
        <taxon>Alphaproteobacteria</taxon>
        <taxon>Hyphomicrobiales</taxon>
        <taxon>Chelatococcaceae</taxon>
        <taxon>Camelimonas</taxon>
    </lineage>
</organism>
<dbReference type="PANTHER" id="PTHR47755">
    <property type="entry name" value="CELL DIVISION PROTEIN FTSX"/>
    <property type="match status" value="1"/>
</dbReference>
<evidence type="ECO:0000256" key="2">
    <source>
        <dbReference type="SAM" id="Phobius"/>
    </source>
</evidence>
<accession>A0A4R2GQ11</accession>
<feature type="transmembrane region" description="Helical" evidence="2">
    <location>
        <begin position="182"/>
        <end position="210"/>
    </location>
</feature>
<dbReference type="GO" id="GO:0051301">
    <property type="term" value="P:cell division"/>
    <property type="evidence" value="ECO:0007669"/>
    <property type="project" value="UniProtKB-KW"/>
</dbReference>
<keyword evidence="3" id="KW-0132">Cell division</keyword>
<dbReference type="GO" id="GO:0016020">
    <property type="term" value="C:membrane"/>
    <property type="evidence" value="ECO:0007669"/>
    <property type="project" value="InterPro"/>
</dbReference>
<dbReference type="GO" id="GO:0032153">
    <property type="term" value="C:cell division site"/>
    <property type="evidence" value="ECO:0007669"/>
    <property type="project" value="TreeGrafter"/>
</dbReference>
<keyword evidence="2" id="KW-1133">Transmembrane helix</keyword>
<dbReference type="AlphaFoldDB" id="A0A4R2GQ11"/>
<feature type="transmembrane region" description="Helical" evidence="2">
    <location>
        <begin position="45"/>
        <end position="68"/>
    </location>
</feature>
<proteinExistence type="predicted"/>
<sequence length="326" mass="34027">MDDKRSTTLRNPPPATPPASSRDPAPVALSRGQALVPAGSIAGRALVTVIAILTFLAALTACAAVLLARASADWRADVAREMTIQVRPVAQRNIEADVDRAAAIARAAPGVASVRVFSRREAERLLEPWLGGSLGFAELPVPRLIVLRLSGDVKPDLPALRKALQEVPTASLDDHQAWISRLATMAGTVVIIGVVLVVLVLVAAALAVAFATRGAMDGNREIVEVLHFVGANDSYIARQFQSRFLWLGLKGGLVGGVAALALVAALGVAAGVWRAGAGGDQLEALFGAFEVGWQGYAAVLAIAGIVAAVTAIMSRITVTRHLRELE</sequence>
<gene>
    <name evidence="3" type="ORF">EV666_11184</name>
</gene>